<dbReference type="STRING" id="261392.SAMN02745149_00756"/>
<feature type="transmembrane region" description="Helical" evidence="1">
    <location>
        <begin position="24"/>
        <end position="42"/>
    </location>
</feature>
<dbReference type="Proteomes" id="UP000190423">
    <property type="component" value="Unassembled WGS sequence"/>
</dbReference>
<dbReference type="Gene3D" id="2.40.160.130">
    <property type="entry name" value="Capsule assembly protein Wzi"/>
    <property type="match status" value="1"/>
</dbReference>
<evidence type="ECO:0000313" key="2">
    <source>
        <dbReference type="EMBL" id="SJZ33237.1"/>
    </source>
</evidence>
<name>A0A1T4JT52_TREPO</name>
<organism evidence="2 3">
    <name type="scientific">Treponema porcinum</name>
    <dbReference type="NCBI Taxonomy" id="261392"/>
    <lineage>
        <taxon>Bacteria</taxon>
        <taxon>Pseudomonadati</taxon>
        <taxon>Spirochaetota</taxon>
        <taxon>Spirochaetia</taxon>
        <taxon>Spirochaetales</taxon>
        <taxon>Treponemataceae</taxon>
        <taxon>Treponema</taxon>
    </lineage>
</organism>
<dbReference type="AlphaFoldDB" id="A0A1T4JT52"/>
<dbReference type="InterPro" id="IPR038636">
    <property type="entry name" value="Wzi_sf"/>
</dbReference>
<keyword evidence="1" id="KW-1133">Transmembrane helix</keyword>
<keyword evidence="3" id="KW-1185">Reference proteome</keyword>
<dbReference type="Pfam" id="PF14052">
    <property type="entry name" value="Caps_assemb_Wzi"/>
    <property type="match status" value="1"/>
</dbReference>
<protein>
    <submittedName>
        <fullName evidence="2">Capsule assembly protein Wzi</fullName>
    </submittedName>
</protein>
<sequence>MTAGFNIIYTKQNFLYHKRMKKVYFYRICLFLTVTVLTYASFSQEALKSTEEEYYDFLSIQGITIRPSLNYRTLSDSEWNFTEKEETAGGTELSHPWQNNNLGSKRALWQPQEQSESFYLKGVPQGMFVKLYGPEWYNSYNTAAPYGQNDGALWQGKGYNTSLTVGVRLEAYGLELTVKPQLSFSQNASFDYITPNYAGVDKDGNPTTYAGKASEYGYYGVTSIDAPQRFGDSSFWTFDWGDAEIRYSWHSLTIGFGTQTIWLGPAQLNPIIHSNNAASYPKIDIGVRKTSVYFPYFKWYLGDIEARAWWGKLSESDYFDNDDDNDNNLISGFSIAWRLPVTDLTFGLNRTMLSKWNAMDKYSLFHIYLPFDSSGGDDASDQRFSFTADWMFEKAGLEMYFEWGRNDFSSTISRIFMYPFHTQGWTAGIRKSVYFSDTVKGKITLECTDLESSRDYELLWPTTFYAHHIIKQGYTNQGQWLGASMTGGNSQYLGFDLYCPFGAFNFFVQRVNPDLDYTWYLTKEQPNNEREHGIRVVLNIGTGADIWLAKSFLLSTHIVAQYDNHPFFTNERGVTERWNAQFSLTAKYIF</sequence>
<accession>A0A1T4JT52</accession>
<dbReference type="InterPro" id="IPR026950">
    <property type="entry name" value="Caps_assemb_Wzi"/>
</dbReference>
<keyword evidence="1" id="KW-0472">Membrane</keyword>
<proteinExistence type="predicted"/>
<evidence type="ECO:0000256" key="1">
    <source>
        <dbReference type="SAM" id="Phobius"/>
    </source>
</evidence>
<dbReference type="EMBL" id="FUWG01000005">
    <property type="protein sequence ID" value="SJZ33237.1"/>
    <property type="molecule type" value="Genomic_DNA"/>
</dbReference>
<evidence type="ECO:0000313" key="3">
    <source>
        <dbReference type="Proteomes" id="UP000190423"/>
    </source>
</evidence>
<reference evidence="2 3" key="1">
    <citation type="submission" date="2017-02" db="EMBL/GenBank/DDBJ databases">
        <authorList>
            <person name="Peterson S.W."/>
        </authorList>
    </citation>
    <scope>NUCLEOTIDE SEQUENCE [LARGE SCALE GENOMIC DNA]</scope>
    <source>
        <strain evidence="2 3">ATCC BAA-908</strain>
    </source>
</reference>
<keyword evidence="1" id="KW-0812">Transmembrane</keyword>
<gene>
    <name evidence="2" type="ORF">SAMN02745149_00756</name>
</gene>